<keyword evidence="1" id="KW-0812">Transmembrane</keyword>
<dbReference type="EMBL" id="AP023359">
    <property type="protein sequence ID" value="BCJ68963.1"/>
    <property type="molecule type" value="Genomic_DNA"/>
</dbReference>
<dbReference type="RefSeq" id="WP_212818121.1">
    <property type="nucleotide sequence ID" value="NZ_AP023359.1"/>
</dbReference>
<name>A0A810NBP2_9ACTN</name>
<keyword evidence="1" id="KW-1133">Transmembrane helix</keyword>
<feature type="transmembrane region" description="Helical" evidence="1">
    <location>
        <begin position="40"/>
        <end position="65"/>
    </location>
</feature>
<evidence type="ECO:0000313" key="3">
    <source>
        <dbReference type="Proteomes" id="UP000680866"/>
    </source>
</evidence>
<reference evidence="2" key="1">
    <citation type="submission" date="2020-08" db="EMBL/GenBank/DDBJ databases">
        <title>Whole genome shotgun sequence of Polymorphospora rubra NBRC 101157.</title>
        <authorList>
            <person name="Komaki H."/>
            <person name="Tamura T."/>
        </authorList>
    </citation>
    <scope>NUCLEOTIDE SEQUENCE</scope>
    <source>
        <strain evidence="2">NBRC 101157</strain>
    </source>
</reference>
<dbReference type="AlphaFoldDB" id="A0A810NBP2"/>
<keyword evidence="3" id="KW-1185">Reference proteome</keyword>
<proteinExistence type="predicted"/>
<sequence>MIDSAAIREALTAIADEAPGPERIHANLAGLTRRHRQRRLVLRLAGAGAAAAAVGVGGLGTLRLLDRPDTAHPEVPGGPGGGWLETPLRHRPGWLPAGYGESSRTVLVAGEEAAVVSYQWEKAAGAGPGTAIVSLTVGWHESLEADRPTGPTHDVDVAGVAGQVVRRTGNPEAGPDPYVIWQPPGEPQLIVTVLGDDTTEQRENTALRVARSVRPDPGHLQVGPRPGWLPADLATRPWRLSLGYQGTDWRQTVAVTGADGRQLLVVSGPGTHTGLGIQPAAQPVPVLGLAGWHIPESNQLYFTLPDEVAVLIQLDQPGSTGDPGGASAPPPVPVADLVRIAEEFDFGPWPDMSWVGGR</sequence>
<dbReference type="KEGG" id="pry:Prubr_59840"/>
<accession>A0A810NBP2</accession>
<evidence type="ECO:0000256" key="1">
    <source>
        <dbReference type="SAM" id="Phobius"/>
    </source>
</evidence>
<gene>
    <name evidence="2" type="ORF">Prubr_59840</name>
</gene>
<keyword evidence="1" id="KW-0472">Membrane</keyword>
<evidence type="ECO:0000313" key="2">
    <source>
        <dbReference type="EMBL" id="BCJ68963.1"/>
    </source>
</evidence>
<dbReference type="Proteomes" id="UP000680866">
    <property type="component" value="Chromosome"/>
</dbReference>
<organism evidence="2 3">
    <name type="scientific">Polymorphospora rubra</name>
    <dbReference type="NCBI Taxonomy" id="338584"/>
    <lineage>
        <taxon>Bacteria</taxon>
        <taxon>Bacillati</taxon>
        <taxon>Actinomycetota</taxon>
        <taxon>Actinomycetes</taxon>
        <taxon>Micromonosporales</taxon>
        <taxon>Micromonosporaceae</taxon>
        <taxon>Polymorphospora</taxon>
    </lineage>
</organism>
<protein>
    <submittedName>
        <fullName evidence="2">Uncharacterized protein</fullName>
    </submittedName>
</protein>